<dbReference type="FunFam" id="1.10.1040.50:FF:000006">
    <property type="entry name" value="Peroxisomal bifunctional enzyme"/>
    <property type="match status" value="1"/>
</dbReference>
<evidence type="ECO:0000256" key="6">
    <source>
        <dbReference type="ARBA" id="ARBA00023027"/>
    </source>
</evidence>
<evidence type="ECO:0000256" key="3">
    <source>
        <dbReference type="ARBA" id="ARBA00022832"/>
    </source>
</evidence>
<evidence type="ECO:0000256" key="10">
    <source>
        <dbReference type="ARBA" id="ARBA00023239"/>
    </source>
</evidence>
<keyword evidence="4" id="KW-0442">Lipid degradation</keyword>
<evidence type="ECO:0000256" key="7">
    <source>
        <dbReference type="ARBA" id="ARBA00023098"/>
    </source>
</evidence>
<dbReference type="GO" id="GO:0003857">
    <property type="term" value="F:(3S)-3-hydroxyacyl-CoA dehydrogenase (NAD+) activity"/>
    <property type="evidence" value="ECO:0007669"/>
    <property type="project" value="UniProtKB-EC"/>
</dbReference>
<dbReference type="InterPro" id="IPR006176">
    <property type="entry name" value="3-OHacyl-CoA_DH_NAD-bd"/>
</dbReference>
<proteinExistence type="predicted"/>
<keyword evidence="10" id="KW-0456">Lyase</keyword>
<reference evidence="15 16" key="1">
    <citation type="submission" date="2020-08" db="EMBL/GenBank/DDBJ databases">
        <title>Genomic Encyclopedia of Type Strains, Phase IV (KMG-IV): sequencing the most valuable type-strain genomes for metagenomic binning, comparative biology and taxonomic classification.</title>
        <authorList>
            <person name="Goeker M."/>
        </authorList>
    </citation>
    <scope>NUCLEOTIDE SEQUENCE [LARGE SCALE GENOMIC DNA]</scope>
    <source>
        <strain evidence="15 16">DSM 100734</strain>
    </source>
</reference>
<dbReference type="InterPro" id="IPR006108">
    <property type="entry name" value="3HC_DH_C"/>
</dbReference>
<keyword evidence="16" id="KW-1185">Reference proteome</keyword>
<evidence type="ECO:0000256" key="2">
    <source>
        <dbReference type="ARBA" id="ARBA00005005"/>
    </source>
</evidence>
<comment type="catalytic activity">
    <reaction evidence="12">
        <text>a (3S)-3-hydroxyacyl-CoA + NAD(+) = a 3-oxoacyl-CoA + NADH + H(+)</text>
        <dbReference type="Rhea" id="RHEA:22432"/>
        <dbReference type="ChEBI" id="CHEBI:15378"/>
        <dbReference type="ChEBI" id="CHEBI:57318"/>
        <dbReference type="ChEBI" id="CHEBI:57540"/>
        <dbReference type="ChEBI" id="CHEBI:57945"/>
        <dbReference type="ChEBI" id="CHEBI:90726"/>
        <dbReference type="EC" id="1.1.1.35"/>
    </reaction>
</comment>
<dbReference type="InterPro" id="IPR008927">
    <property type="entry name" value="6-PGluconate_DH-like_C_sf"/>
</dbReference>
<feature type="domain" description="3-hydroxyacyl-CoA dehydrogenase C-terminal" evidence="13">
    <location>
        <begin position="587"/>
        <end position="650"/>
    </location>
</feature>
<feature type="domain" description="3-hydroxyacyl-CoA dehydrogenase C-terminal" evidence="13">
    <location>
        <begin position="457"/>
        <end position="551"/>
    </location>
</feature>
<dbReference type="CDD" id="cd06558">
    <property type="entry name" value="crotonase-like"/>
    <property type="match status" value="1"/>
</dbReference>
<evidence type="ECO:0000256" key="5">
    <source>
        <dbReference type="ARBA" id="ARBA00023002"/>
    </source>
</evidence>
<dbReference type="EMBL" id="JACHEG010000008">
    <property type="protein sequence ID" value="MBB6165259.1"/>
    <property type="molecule type" value="Genomic_DNA"/>
</dbReference>
<dbReference type="SUPFAM" id="SSF48179">
    <property type="entry name" value="6-phosphogluconate dehydrogenase C-terminal domain-like"/>
    <property type="match status" value="2"/>
</dbReference>
<evidence type="ECO:0000259" key="13">
    <source>
        <dbReference type="Pfam" id="PF00725"/>
    </source>
</evidence>
<evidence type="ECO:0000313" key="15">
    <source>
        <dbReference type="EMBL" id="MBB6165259.1"/>
    </source>
</evidence>
<sequence length="680" mass="72844">MAIVTVNNPPVNAINKNVRCGLLEAMDVALAGKAKSMVITGRGKAFVAGADAKEFDAPPQEPHLNDVLSRLASLPIPTICAINGVALGGGLEIALACRYRVASPSASLGLPEVTLGIVPGAGGTQRLPRAVGLTKAIELVGFGKAIRASEALAIGLIHAVADDPVAFAKAVDLTVLSEIEPLDLMPTPTSDTATVQHAVEQVVRKSAGQIAPKKAVDLVLLAGSCEISEGLAKERATFLELRGSEQARAFRHVFFAERAAVSRGSNFPSPERELRTALVVGGGNMGAAIAYALASSGLSVTILETDNGASARANENADRILEQGRSRGLLTDGEAQALKARISHRVRHEKLEVVDIAIEAAFEDMAVKKAIFASLIAILPDTTILATNTSYLDVNELASEIPNPGRFVGLHFFSPAHIMKLLEIVRGDHTSPETLGVAYALAKALRKVPVLSGVCDGFIGNRILARYRQAADILLLEGATPYQIDEAMRAFGMAMGPYEAQDMSGLDIAYANRKRQNLRKRTDVRYVPIADRLVENHKRLGRKSEAGWYDYEGGKPAQSPTVIALLERASHEARVERRAFRLCDIQERTMIAMIAEAASILEEGIAERSEDIDLVLMHGYGFPRWRGGLLHYADTIGSKKLLARMEELSAQDPISWPIPDIIGRLASSNSSFSGISETIV</sequence>
<keyword evidence="11" id="KW-0511">Multifunctional enzyme</keyword>
<name>A0A7W9YAZ9_9HYPH</name>
<dbReference type="InterPro" id="IPR036291">
    <property type="entry name" value="NAD(P)-bd_dom_sf"/>
</dbReference>
<dbReference type="Pfam" id="PF02737">
    <property type="entry name" value="3HCDH_N"/>
    <property type="match status" value="1"/>
</dbReference>
<dbReference type="GO" id="GO:0070403">
    <property type="term" value="F:NAD+ binding"/>
    <property type="evidence" value="ECO:0007669"/>
    <property type="project" value="InterPro"/>
</dbReference>
<evidence type="ECO:0000256" key="8">
    <source>
        <dbReference type="ARBA" id="ARBA00023140"/>
    </source>
</evidence>
<evidence type="ECO:0000256" key="12">
    <source>
        <dbReference type="ARBA" id="ARBA00049556"/>
    </source>
</evidence>
<dbReference type="EC" id="1.1.1.35" evidence="15"/>
<keyword evidence="5 15" id="KW-0560">Oxidoreductase</keyword>
<gene>
    <name evidence="15" type="ORF">HNQ72_005105</name>
</gene>
<comment type="subcellular location">
    <subcellularLocation>
        <location evidence="1">Peroxisome</location>
    </subcellularLocation>
</comment>
<dbReference type="AlphaFoldDB" id="A0A7W9YAZ9"/>
<comment type="caution">
    <text evidence="15">The sequence shown here is derived from an EMBL/GenBank/DDBJ whole genome shotgun (WGS) entry which is preliminary data.</text>
</comment>
<feature type="domain" description="3-hydroxyacyl-CoA dehydrogenase NAD binding" evidence="14">
    <location>
        <begin position="278"/>
        <end position="451"/>
    </location>
</feature>
<dbReference type="SUPFAM" id="SSF51735">
    <property type="entry name" value="NAD(P)-binding Rossmann-fold domains"/>
    <property type="match status" value="1"/>
</dbReference>
<evidence type="ECO:0000259" key="14">
    <source>
        <dbReference type="Pfam" id="PF02737"/>
    </source>
</evidence>
<dbReference type="GO" id="GO:0006635">
    <property type="term" value="P:fatty acid beta-oxidation"/>
    <property type="evidence" value="ECO:0007669"/>
    <property type="project" value="UniProtKB-UniPathway"/>
</dbReference>
<dbReference type="UniPathway" id="UPA00659"/>
<dbReference type="Pfam" id="PF00725">
    <property type="entry name" value="3HCDH"/>
    <property type="match status" value="2"/>
</dbReference>
<protein>
    <submittedName>
        <fullName evidence="15">3-hydroxyacyl-CoA dehydrogenase</fullName>
        <ecNumber evidence="15">1.1.1.35</ecNumber>
    </submittedName>
</protein>
<dbReference type="Pfam" id="PF00378">
    <property type="entry name" value="ECH_1"/>
    <property type="match status" value="1"/>
</dbReference>
<dbReference type="Gene3D" id="3.40.50.720">
    <property type="entry name" value="NAD(P)-binding Rossmann-like Domain"/>
    <property type="match status" value="1"/>
</dbReference>
<dbReference type="Gene3D" id="3.90.226.10">
    <property type="entry name" value="2-enoyl-CoA Hydratase, Chain A, domain 1"/>
    <property type="match status" value="1"/>
</dbReference>
<dbReference type="FunFam" id="3.40.50.720:FF:000009">
    <property type="entry name" value="Fatty oxidation complex, alpha subunit"/>
    <property type="match status" value="1"/>
</dbReference>
<keyword evidence="7" id="KW-0443">Lipid metabolism</keyword>
<evidence type="ECO:0000256" key="4">
    <source>
        <dbReference type="ARBA" id="ARBA00022963"/>
    </source>
</evidence>
<dbReference type="GO" id="GO:0004300">
    <property type="term" value="F:enoyl-CoA hydratase activity"/>
    <property type="evidence" value="ECO:0007669"/>
    <property type="project" value="UniProtKB-ARBA"/>
</dbReference>
<dbReference type="InterPro" id="IPR029045">
    <property type="entry name" value="ClpP/crotonase-like_dom_sf"/>
</dbReference>
<comment type="pathway">
    <text evidence="2">Lipid metabolism; fatty acid beta-oxidation.</text>
</comment>
<keyword evidence="8" id="KW-0576">Peroxisome</keyword>
<keyword evidence="9" id="KW-0413">Isomerase</keyword>
<evidence type="ECO:0000313" key="16">
    <source>
        <dbReference type="Proteomes" id="UP000547879"/>
    </source>
</evidence>
<dbReference type="Proteomes" id="UP000547879">
    <property type="component" value="Unassembled WGS sequence"/>
</dbReference>
<evidence type="ECO:0000256" key="1">
    <source>
        <dbReference type="ARBA" id="ARBA00004275"/>
    </source>
</evidence>
<evidence type="ECO:0000256" key="11">
    <source>
        <dbReference type="ARBA" id="ARBA00023268"/>
    </source>
</evidence>
<accession>A0A7W9YAZ9</accession>
<keyword evidence="3" id="KW-0276">Fatty acid metabolism</keyword>
<dbReference type="PANTHER" id="PTHR23309">
    <property type="entry name" value="3-HYDROXYACYL-COA DEHYROGENASE"/>
    <property type="match status" value="1"/>
</dbReference>
<dbReference type="InterPro" id="IPR001753">
    <property type="entry name" value="Enoyl-CoA_hydra/iso"/>
</dbReference>
<keyword evidence="6" id="KW-0520">NAD</keyword>
<dbReference type="PANTHER" id="PTHR23309:SF51">
    <property type="entry name" value="3-HYDROXYACYL-COA DEHYDROGENASE-RELATED"/>
    <property type="match status" value="1"/>
</dbReference>
<dbReference type="GO" id="GO:0016853">
    <property type="term" value="F:isomerase activity"/>
    <property type="evidence" value="ECO:0007669"/>
    <property type="project" value="UniProtKB-KW"/>
</dbReference>
<organism evidence="15 16">
    <name type="scientific">Rhizobium wenxiniae</name>
    <dbReference type="NCBI Taxonomy" id="1737357"/>
    <lineage>
        <taxon>Bacteria</taxon>
        <taxon>Pseudomonadati</taxon>
        <taxon>Pseudomonadota</taxon>
        <taxon>Alphaproteobacteria</taxon>
        <taxon>Hyphomicrobiales</taxon>
        <taxon>Rhizobiaceae</taxon>
        <taxon>Rhizobium/Agrobacterium group</taxon>
        <taxon>Rhizobium</taxon>
    </lineage>
</organism>
<dbReference type="SUPFAM" id="SSF52096">
    <property type="entry name" value="ClpP/crotonase"/>
    <property type="match status" value="1"/>
</dbReference>
<evidence type="ECO:0000256" key="9">
    <source>
        <dbReference type="ARBA" id="ARBA00023235"/>
    </source>
</evidence>
<dbReference type="Gene3D" id="1.10.1040.50">
    <property type="match status" value="1"/>
</dbReference>